<feature type="signal peptide" evidence="1">
    <location>
        <begin position="1"/>
        <end position="23"/>
    </location>
</feature>
<dbReference type="PANTHER" id="PTHR43433">
    <property type="entry name" value="HYDROLASE, ALPHA/BETA FOLD FAMILY PROTEIN"/>
    <property type="match status" value="1"/>
</dbReference>
<dbReference type="AlphaFoldDB" id="A0A1H5JA23"/>
<dbReference type="InterPro" id="IPR050471">
    <property type="entry name" value="AB_hydrolase"/>
</dbReference>
<name>A0A1H5JA23_9PSED</name>
<evidence type="ECO:0000256" key="1">
    <source>
        <dbReference type="SAM" id="SignalP"/>
    </source>
</evidence>
<dbReference type="PANTHER" id="PTHR43433:SF5">
    <property type="entry name" value="AB HYDROLASE-1 DOMAIN-CONTAINING PROTEIN"/>
    <property type="match status" value="1"/>
</dbReference>
<dbReference type="SUPFAM" id="SSF53474">
    <property type="entry name" value="alpha/beta-Hydrolases"/>
    <property type="match status" value="1"/>
</dbReference>
<feature type="chain" id="PRO_5011593324" evidence="1">
    <location>
        <begin position="24"/>
        <end position="302"/>
    </location>
</feature>
<keyword evidence="1" id="KW-0732">Signal</keyword>
<dbReference type="InterPro" id="IPR000073">
    <property type="entry name" value="AB_hydrolase_1"/>
</dbReference>
<dbReference type="RefSeq" id="WP_174602682.1">
    <property type="nucleotide sequence ID" value="NZ_FNTY01000002.1"/>
</dbReference>
<dbReference type="GO" id="GO:0004806">
    <property type="term" value="F:triacylglycerol lipase activity"/>
    <property type="evidence" value="ECO:0007669"/>
    <property type="project" value="TreeGrafter"/>
</dbReference>
<gene>
    <name evidence="3" type="ORF">SAMN04490194_2476</name>
</gene>
<dbReference type="Pfam" id="PF00561">
    <property type="entry name" value="Abhydrolase_1"/>
    <property type="match status" value="1"/>
</dbReference>
<proteinExistence type="predicted"/>
<dbReference type="Proteomes" id="UP000198985">
    <property type="component" value="Unassembled WGS sequence"/>
</dbReference>
<dbReference type="Gene3D" id="3.40.50.1820">
    <property type="entry name" value="alpha/beta hydrolase"/>
    <property type="match status" value="1"/>
</dbReference>
<evidence type="ECO:0000313" key="4">
    <source>
        <dbReference type="Proteomes" id="UP000198985"/>
    </source>
</evidence>
<accession>A0A1H5JA23</accession>
<dbReference type="PRINTS" id="PR00111">
    <property type="entry name" value="ABHYDROLASE"/>
</dbReference>
<dbReference type="EMBL" id="FNTY01000002">
    <property type="protein sequence ID" value="SEE49334.1"/>
    <property type="molecule type" value="Genomic_DNA"/>
</dbReference>
<organism evidence="3 4">
    <name type="scientific">Pseudomonas migulae</name>
    <dbReference type="NCBI Taxonomy" id="78543"/>
    <lineage>
        <taxon>Bacteria</taxon>
        <taxon>Pseudomonadati</taxon>
        <taxon>Pseudomonadota</taxon>
        <taxon>Gammaproteobacteria</taxon>
        <taxon>Pseudomonadales</taxon>
        <taxon>Pseudomonadaceae</taxon>
        <taxon>Pseudomonas</taxon>
    </lineage>
</organism>
<reference evidence="3 4" key="1">
    <citation type="submission" date="2016-10" db="EMBL/GenBank/DDBJ databases">
        <authorList>
            <person name="de Groot N.N."/>
        </authorList>
    </citation>
    <scope>NUCLEOTIDE SEQUENCE [LARGE SCALE GENOMIC DNA]</scope>
    <source>
        <strain evidence="3 4">BS3662</strain>
    </source>
</reference>
<dbReference type="InterPro" id="IPR029058">
    <property type="entry name" value="AB_hydrolase_fold"/>
</dbReference>
<sequence>MKLFQRLALGAAFFTIAVAGALAAPAATHNNAPNQFVEADGVRYAYRHFGAQTGVPVILLQHFRGNMDYWDPAVTDGLAKQRPVYLFDNAGVGLSSGETPDSFEGMADHVAAFARARGLKQVDVLGFSIGGMVAQEVALRHPHLVRRLILAGTSPRGGVAGNDPRVPEIALRESIATLEETAYLFFDPAPSSQLAAREFWERRHQRQEGLDKLNSMKVIAAQGAALGKWNTPGDGTFSQLSKIGQPTLVVNGSKDIMVPTQNSYTLQQHIPNARLLIYPNSGHGALFQYADDFVTQANAFLD</sequence>
<evidence type="ECO:0000259" key="2">
    <source>
        <dbReference type="Pfam" id="PF00561"/>
    </source>
</evidence>
<protein>
    <submittedName>
        <fullName evidence="3">Pimeloyl-ACP methyl ester carboxylesterase</fullName>
    </submittedName>
</protein>
<evidence type="ECO:0000313" key="3">
    <source>
        <dbReference type="EMBL" id="SEE49334.1"/>
    </source>
</evidence>
<feature type="domain" description="AB hydrolase-1" evidence="2">
    <location>
        <begin position="56"/>
        <end position="287"/>
    </location>
</feature>
<dbReference type="GO" id="GO:0046503">
    <property type="term" value="P:glycerolipid catabolic process"/>
    <property type="evidence" value="ECO:0007669"/>
    <property type="project" value="TreeGrafter"/>
</dbReference>